<evidence type="ECO:0000313" key="5">
    <source>
        <dbReference type="Proteomes" id="UP000248057"/>
    </source>
</evidence>
<dbReference type="InterPro" id="IPR017850">
    <property type="entry name" value="Alkaline_phosphatase_core_sf"/>
</dbReference>
<evidence type="ECO:0000256" key="2">
    <source>
        <dbReference type="ARBA" id="ARBA00022801"/>
    </source>
</evidence>
<dbReference type="Proteomes" id="UP000248057">
    <property type="component" value="Unassembled WGS sequence"/>
</dbReference>
<accession>A0A2V3Y3F2</accession>
<comment type="caution">
    <text evidence="4">The sequence shown here is derived from an EMBL/GenBank/DDBJ whole genome shotgun (WGS) entry which is preliminary data.</text>
</comment>
<sequence length="490" mass="56306">MRKPNIVWLTTDHQAFANHYHYQPQFEGKLAAYERLASEGRTYEEAYSVCPLCTPARASMVSGVYPHRHGMILNPPENKPYAYRLDFDSPFELFGEAMKQSGYRVAQFGKWYGGAKTAEELGFEGWTLPYYGRPLETEAYAAYLKRSGLPNPEVEVLWHATEPEIVGMKYDLTQHYQYAFGPFSAARRMTTPIEGHESYFTADMACQWLEEYERSGSSQPFVLKVDVWGPHHPYDTAAPFAGSVDPAALLKPPSFSDTYKNKPQNYRSTKEHWKCLDGMSWEEMSRVLAVCYEHAMVVDSGLERILNQLDTAGFLENTVVILTADHGDQLASHGGLFNKDTLMVEEVMKVPLVIRWPERVKAGEKDYAPVTNMDLVETVLELGGAEGLLATDGVSVLGEKRREHLMCETYGCYRYEFVQRMLRWKQYKYIAHCRDMDELYDLEKDPFEMENRIEDEGYRAVLGEMKMRLKNEMLRYGDTEGEAKEILRTL</sequence>
<dbReference type="InterPro" id="IPR050738">
    <property type="entry name" value="Sulfatase"/>
</dbReference>
<dbReference type="PANTHER" id="PTHR42693:SF53">
    <property type="entry name" value="ENDO-4-O-SULFATASE"/>
    <property type="match status" value="1"/>
</dbReference>
<evidence type="ECO:0000313" key="4">
    <source>
        <dbReference type="EMBL" id="PXX52892.1"/>
    </source>
</evidence>
<dbReference type="PANTHER" id="PTHR42693">
    <property type="entry name" value="ARYLSULFATASE FAMILY MEMBER"/>
    <property type="match status" value="1"/>
</dbReference>
<dbReference type="AlphaFoldDB" id="A0A2V3Y3F2"/>
<evidence type="ECO:0000256" key="1">
    <source>
        <dbReference type="ARBA" id="ARBA00008779"/>
    </source>
</evidence>
<evidence type="ECO:0000259" key="3">
    <source>
        <dbReference type="Pfam" id="PF00884"/>
    </source>
</evidence>
<dbReference type="RefSeq" id="WP_110323186.1">
    <property type="nucleotide sequence ID" value="NZ_QJKD01000006.1"/>
</dbReference>
<dbReference type="Gene3D" id="3.40.720.10">
    <property type="entry name" value="Alkaline Phosphatase, subunit A"/>
    <property type="match status" value="1"/>
</dbReference>
<gene>
    <name evidence="4" type="ORF">DFR60_10610</name>
</gene>
<keyword evidence="2" id="KW-0378">Hydrolase</keyword>
<name>A0A2V3Y3F2_9FIRM</name>
<keyword evidence="5" id="KW-1185">Reference proteome</keyword>
<dbReference type="SUPFAM" id="SSF53649">
    <property type="entry name" value="Alkaline phosphatase-like"/>
    <property type="match status" value="1"/>
</dbReference>
<proteinExistence type="inferred from homology"/>
<dbReference type="InterPro" id="IPR000917">
    <property type="entry name" value="Sulfatase_N"/>
</dbReference>
<dbReference type="Pfam" id="PF00884">
    <property type="entry name" value="Sulfatase"/>
    <property type="match status" value="1"/>
</dbReference>
<dbReference type="EMBL" id="QJKD01000006">
    <property type="protein sequence ID" value="PXX52892.1"/>
    <property type="molecule type" value="Genomic_DNA"/>
</dbReference>
<reference evidence="4 5" key="1">
    <citation type="submission" date="2018-05" db="EMBL/GenBank/DDBJ databases">
        <title>Genomic Encyclopedia of Type Strains, Phase IV (KMG-IV): sequencing the most valuable type-strain genomes for metagenomic binning, comparative biology and taxonomic classification.</title>
        <authorList>
            <person name="Goeker M."/>
        </authorList>
    </citation>
    <scope>NUCLEOTIDE SEQUENCE [LARGE SCALE GENOMIC DNA]</scope>
    <source>
        <strain evidence="4 5">DSM 24995</strain>
    </source>
</reference>
<dbReference type="GeneID" id="86061768"/>
<comment type="similarity">
    <text evidence="1">Belongs to the sulfatase family.</text>
</comment>
<dbReference type="GO" id="GO:0004065">
    <property type="term" value="F:arylsulfatase activity"/>
    <property type="evidence" value="ECO:0007669"/>
    <property type="project" value="TreeGrafter"/>
</dbReference>
<feature type="domain" description="Sulfatase N-terminal" evidence="3">
    <location>
        <begin position="4"/>
        <end position="384"/>
    </location>
</feature>
<organism evidence="4 5">
    <name type="scientific">Hungatella effluvii</name>
    <dbReference type="NCBI Taxonomy" id="1096246"/>
    <lineage>
        <taxon>Bacteria</taxon>
        <taxon>Bacillati</taxon>
        <taxon>Bacillota</taxon>
        <taxon>Clostridia</taxon>
        <taxon>Lachnospirales</taxon>
        <taxon>Lachnospiraceae</taxon>
        <taxon>Hungatella</taxon>
    </lineage>
</organism>
<protein>
    <submittedName>
        <fullName evidence="4">Arylsulfatase A-like enzyme</fullName>
    </submittedName>
</protein>